<reference evidence="2 3" key="1">
    <citation type="submission" date="2018-11" db="EMBL/GenBank/DDBJ databases">
        <authorList>
            <person name="Li F."/>
        </authorList>
    </citation>
    <scope>NUCLEOTIDE SEQUENCE [LARGE SCALE GENOMIC DNA]</scope>
    <source>
        <strain evidence="2 3">Gsoil 097</strain>
    </source>
</reference>
<dbReference type="InterPro" id="IPR032710">
    <property type="entry name" value="NTF2-like_dom_sf"/>
</dbReference>
<sequence length="172" mass="19857">MASSPDLATDKGKPITMDFLREFGTRWEHAWNSHRTDEVLALVDDDILFEDTVFWPEVVRGIDELRRYVDTIWQVMPDVQFSEVQLFAAPDDGRGLYLFRQQGSAPDRFGYGRFDTYGCDIFLEFKDGRLARYLAQYEITEMMRQFGALPPREGRIGGAYLLSLLGRRGNEA</sequence>
<feature type="domain" description="SnoaL-like" evidence="1">
    <location>
        <begin position="26"/>
        <end position="133"/>
    </location>
</feature>
<name>A0A3N0CH22_9ACTN</name>
<dbReference type="RefSeq" id="WP_123228049.1">
    <property type="nucleotide sequence ID" value="NZ_RJSE01000007.1"/>
</dbReference>
<dbReference type="AlphaFoldDB" id="A0A3N0CH22"/>
<organism evidence="2 3">
    <name type="scientific">Nocardioides marmoriginsengisoli</name>
    <dbReference type="NCBI Taxonomy" id="661483"/>
    <lineage>
        <taxon>Bacteria</taxon>
        <taxon>Bacillati</taxon>
        <taxon>Actinomycetota</taxon>
        <taxon>Actinomycetes</taxon>
        <taxon>Propionibacteriales</taxon>
        <taxon>Nocardioidaceae</taxon>
        <taxon>Nocardioides</taxon>
    </lineage>
</organism>
<dbReference type="InterPro" id="IPR037401">
    <property type="entry name" value="SnoaL-like"/>
</dbReference>
<dbReference type="SUPFAM" id="SSF54427">
    <property type="entry name" value="NTF2-like"/>
    <property type="match status" value="1"/>
</dbReference>
<comment type="caution">
    <text evidence="2">The sequence shown here is derived from an EMBL/GenBank/DDBJ whole genome shotgun (WGS) entry which is preliminary data.</text>
</comment>
<evidence type="ECO:0000313" key="2">
    <source>
        <dbReference type="EMBL" id="RNL62755.1"/>
    </source>
</evidence>
<accession>A0A3N0CH22</accession>
<proteinExistence type="predicted"/>
<dbReference type="Pfam" id="PF12680">
    <property type="entry name" value="SnoaL_2"/>
    <property type="match status" value="1"/>
</dbReference>
<evidence type="ECO:0000313" key="3">
    <source>
        <dbReference type="Proteomes" id="UP000267128"/>
    </source>
</evidence>
<evidence type="ECO:0000259" key="1">
    <source>
        <dbReference type="Pfam" id="PF12680"/>
    </source>
</evidence>
<protein>
    <submittedName>
        <fullName evidence="2">Nuclear transport factor 2 family protein</fullName>
    </submittedName>
</protein>
<dbReference type="Gene3D" id="3.10.450.50">
    <property type="match status" value="1"/>
</dbReference>
<gene>
    <name evidence="2" type="ORF">EFK50_13490</name>
</gene>
<dbReference type="EMBL" id="RJSE01000007">
    <property type="protein sequence ID" value="RNL62755.1"/>
    <property type="molecule type" value="Genomic_DNA"/>
</dbReference>
<dbReference type="Proteomes" id="UP000267128">
    <property type="component" value="Unassembled WGS sequence"/>
</dbReference>
<keyword evidence="3" id="KW-1185">Reference proteome</keyword>
<dbReference type="OrthoDB" id="3829522at2"/>